<dbReference type="GO" id="GO:0090529">
    <property type="term" value="P:cell septum assembly"/>
    <property type="evidence" value="ECO:0007669"/>
    <property type="project" value="InterPro"/>
</dbReference>
<dbReference type="GO" id="GO:0005737">
    <property type="term" value="C:cytoplasm"/>
    <property type="evidence" value="ECO:0007669"/>
    <property type="project" value="InterPro"/>
</dbReference>
<dbReference type="Proteomes" id="UP000603434">
    <property type="component" value="Unassembled WGS sequence"/>
</dbReference>
<sequence length="80" mass="9372">MDHEKTLRQFDEIEEKVGKLIDVCKSLEATNLELKNKIGRLEEELQGKVEAENNYQEERALIRSKIDSLLIRLEDITETQ</sequence>
<protein>
    <submittedName>
        <fullName evidence="3">Cell division protein ZapB</fullName>
    </submittedName>
</protein>
<reference evidence="3 4" key="1">
    <citation type="submission" date="2020-08" db="EMBL/GenBank/DDBJ databases">
        <title>Bridging the membrane lipid divide: bacteria of the FCB group superphylum have the potential to synthesize archaeal ether lipids.</title>
        <authorList>
            <person name="Villanueva L."/>
            <person name="Von Meijenfeldt F.A.B."/>
            <person name="Westbye A.B."/>
            <person name="Yadav S."/>
            <person name="Hopmans E.C."/>
            <person name="Dutilh B.E."/>
            <person name="Sinninghe Damste J.S."/>
        </authorList>
    </citation>
    <scope>NUCLEOTIDE SEQUENCE [LARGE SCALE GENOMIC DNA]</scope>
    <source>
        <strain evidence="3">NIOZ-UU30</strain>
    </source>
</reference>
<evidence type="ECO:0000256" key="2">
    <source>
        <dbReference type="SAM" id="Coils"/>
    </source>
</evidence>
<keyword evidence="3" id="KW-0131">Cell cycle</keyword>
<dbReference type="InterPro" id="IPR009252">
    <property type="entry name" value="Cell_div_ZapB"/>
</dbReference>
<organism evidence="3 4">
    <name type="scientific">Candidatus Desulfatibia profunda</name>
    <dbReference type="NCBI Taxonomy" id="2841695"/>
    <lineage>
        <taxon>Bacteria</taxon>
        <taxon>Pseudomonadati</taxon>
        <taxon>Thermodesulfobacteriota</taxon>
        <taxon>Desulfobacteria</taxon>
        <taxon>Desulfobacterales</taxon>
        <taxon>Desulfobacterales incertae sedis</taxon>
        <taxon>Candidatus Desulfatibia</taxon>
    </lineage>
</organism>
<comment type="caution">
    <text evidence="3">The sequence shown here is derived from an EMBL/GenBank/DDBJ whole genome shotgun (WGS) entry which is preliminary data.</text>
</comment>
<evidence type="ECO:0000313" key="3">
    <source>
        <dbReference type="EMBL" id="MBC8362889.1"/>
    </source>
</evidence>
<keyword evidence="1 2" id="KW-0175">Coiled coil</keyword>
<accession>A0A8J6TND9</accession>
<dbReference type="Gene3D" id="1.20.5.340">
    <property type="match status" value="1"/>
</dbReference>
<evidence type="ECO:0000256" key="1">
    <source>
        <dbReference type="ARBA" id="ARBA00023054"/>
    </source>
</evidence>
<dbReference type="EMBL" id="JACNJH010000231">
    <property type="protein sequence ID" value="MBC8362889.1"/>
    <property type="molecule type" value="Genomic_DNA"/>
</dbReference>
<evidence type="ECO:0000313" key="4">
    <source>
        <dbReference type="Proteomes" id="UP000603434"/>
    </source>
</evidence>
<dbReference type="AlphaFoldDB" id="A0A8J6TND9"/>
<dbReference type="Pfam" id="PF06005">
    <property type="entry name" value="ZapB"/>
    <property type="match status" value="1"/>
</dbReference>
<keyword evidence="3" id="KW-0132">Cell division</keyword>
<name>A0A8J6TND9_9BACT</name>
<feature type="coiled-coil region" evidence="2">
    <location>
        <begin position="24"/>
        <end position="58"/>
    </location>
</feature>
<dbReference type="GO" id="GO:0043093">
    <property type="term" value="P:FtsZ-dependent cytokinesis"/>
    <property type="evidence" value="ECO:0007669"/>
    <property type="project" value="InterPro"/>
</dbReference>
<proteinExistence type="predicted"/>
<gene>
    <name evidence="3" type="primary">zapB</name>
    <name evidence="3" type="ORF">H8E23_16005</name>
</gene>